<comment type="caution">
    <text evidence="1">The sequence shown here is derived from an EMBL/GenBank/DDBJ whole genome shotgun (WGS) entry which is preliminary data.</text>
</comment>
<organism evidence="1 2">
    <name type="scientific">Aquimarina muelleri</name>
    <dbReference type="NCBI Taxonomy" id="279356"/>
    <lineage>
        <taxon>Bacteria</taxon>
        <taxon>Pseudomonadati</taxon>
        <taxon>Bacteroidota</taxon>
        <taxon>Flavobacteriia</taxon>
        <taxon>Flavobacteriales</taxon>
        <taxon>Flavobacteriaceae</taxon>
        <taxon>Aquimarina</taxon>
    </lineage>
</organism>
<dbReference type="AlphaFoldDB" id="A0A918JTE5"/>
<evidence type="ECO:0000313" key="1">
    <source>
        <dbReference type="EMBL" id="GGX11242.1"/>
    </source>
</evidence>
<accession>A0A918JTE5</accession>
<dbReference type="Proteomes" id="UP000601108">
    <property type="component" value="Unassembled WGS sequence"/>
</dbReference>
<sequence>MYCMEPYSNYNQSKFFTDIIEALHMKADTFMYNLSHHNSYEMLLYVWIYKLYSKEKSIEEAIQLIYKARNILLLHSSQAFCNTPQ</sequence>
<evidence type="ECO:0000313" key="2">
    <source>
        <dbReference type="Proteomes" id="UP000601108"/>
    </source>
</evidence>
<dbReference type="EMBL" id="BMWS01000005">
    <property type="protein sequence ID" value="GGX11242.1"/>
    <property type="molecule type" value="Genomic_DNA"/>
</dbReference>
<keyword evidence="2" id="KW-1185">Reference proteome</keyword>
<gene>
    <name evidence="1" type="ORF">GCM10007384_11320</name>
</gene>
<reference evidence="1 2" key="1">
    <citation type="journal article" date="2014" name="Int. J. Syst. Evol. Microbiol.">
        <title>Complete genome sequence of Corynebacterium casei LMG S-19264T (=DSM 44701T), isolated from a smear-ripened cheese.</title>
        <authorList>
            <consortium name="US DOE Joint Genome Institute (JGI-PGF)"/>
            <person name="Walter F."/>
            <person name="Albersmeier A."/>
            <person name="Kalinowski J."/>
            <person name="Ruckert C."/>
        </authorList>
    </citation>
    <scope>NUCLEOTIDE SEQUENCE [LARGE SCALE GENOMIC DNA]</scope>
    <source>
        <strain evidence="1 2">KCTC 12285</strain>
    </source>
</reference>
<proteinExistence type="predicted"/>
<name>A0A918JTE5_9FLAO</name>
<protein>
    <submittedName>
        <fullName evidence="1">Uncharacterized protein</fullName>
    </submittedName>
</protein>